<proteinExistence type="predicted"/>
<reference evidence="2 3" key="1">
    <citation type="journal article" date="2020" name="Nat. Food">
        <title>A phased Vanilla planifolia genome enables genetic improvement of flavour and production.</title>
        <authorList>
            <person name="Hasing T."/>
            <person name="Tang H."/>
            <person name="Brym M."/>
            <person name="Khazi F."/>
            <person name="Huang T."/>
            <person name="Chambers A.H."/>
        </authorList>
    </citation>
    <scope>NUCLEOTIDE SEQUENCE [LARGE SCALE GENOMIC DNA]</scope>
    <source>
        <tissue evidence="2">Leaf</tissue>
    </source>
</reference>
<dbReference type="EMBL" id="JADCNM010000009">
    <property type="protein sequence ID" value="KAG0468416.1"/>
    <property type="molecule type" value="Genomic_DNA"/>
</dbReference>
<organism evidence="2 3">
    <name type="scientific">Vanilla planifolia</name>
    <name type="common">Vanilla</name>
    <dbReference type="NCBI Taxonomy" id="51239"/>
    <lineage>
        <taxon>Eukaryota</taxon>
        <taxon>Viridiplantae</taxon>
        <taxon>Streptophyta</taxon>
        <taxon>Embryophyta</taxon>
        <taxon>Tracheophyta</taxon>
        <taxon>Spermatophyta</taxon>
        <taxon>Magnoliopsida</taxon>
        <taxon>Liliopsida</taxon>
        <taxon>Asparagales</taxon>
        <taxon>Orchidaceae</taxon>
        <taxon>Vanilloideae</taxon>
        <taxon>Vanilleae</taxon>
        <taxon>Vanilla</taxon>
    </lineage>
</organism>
<feature type="region of interest" description="Disordered" evidence="1">
    <location>
        <begin position="108"/>
        <end position="129"/>
    </location>
</feature>
<gene>
    <name evidence="2" type="ORF">HPP92_017744</name>
</gene>
<evidence type="ECO:0000313" key="3">
    <source>
        <dbReference type="Proteomes" id="UP000639772"/>
    </source>
</evidence>
<dbReference type="AlphaFoldDB" id="A0A835UQV2"/>
<name>A0A835UQV2_VANPL</name>
<evidence type="ECO:0000256" key="1">
    <source>
        <dbReference type="SAM" id="MobiDB-lite"/>
    </source>
</evidence>
<evidence type="ECO:0000313" key="2">
    <source>
        <dbReference type="EMBL" id="KAG0468416.1"/>
    </source>
</evidence>
<dbReference type="Proteomes" id="UP000639772">
    <property type="component" value="Chromosome 9"/>
</dbReference>
<feature type="region of interest" description="Disordered" evidence="1">
    <location>
        <begin position="1"/>
        <end position="96"/>
    </location>
</feature>
<sequence length="129" mass="13380">MARRNSERRQPRSDISPAVAGNSQSRSRPSRSRRRAAAMEEEMKATRDAGEAAMEAKTEALLLSPPMDKRTRTGGVTAVGGGGEVGDEEGVGRGDDKRVVYGVGFGEGVHDVGKVGEADGGRGEGVGGP</sequence>
<protein>
    <submittedName>
        <fullName evidence="2">Uncharacterized protein</fullName>
    </submittedName>
</protein>
<feature type="compositionally biased region" description="Basic and acidic residues" evidence="1">
    <location>
        <begin position="108"/>
        <end position="122"/>
    </location>
</feature>
<accession>A0A835UQV2</accession>
<feature type="compositionally biased region" description="Basic and acidic residues" evidence="1">
    <location>
        <begin position="37"/>
        <end position="58"/>
    </location>
</feature>
<comment type="caution">
    <text evidence="2">The sequence shown here is derived from an EMBL/GenBank/DDBJ whole genome shotgun (WGS) entry which is preliminary data.</text>
</comment>
<feature type="compositionally biased region" description="Basic and acidic residues" evidence="1">
    <location>
        <begin position="1"/>
        <end position="12"/>
    </location>
</feature>